<dbReference type="PANTHER" id="PTHR11390">
    <property type="entry name" value="PROKARYOTIC DNA TOPOISOMERASE"/>
    <property type="match status" value="1"/>
</dbReference>
<evidence type="ECO:0000313" key="3">
    <source>
        <dbReference type="Proteomes" id="UP000263273"/>
    </source>
</evidence>
<dbReference type="GO" id="GO:0006281">
    <property type="term" value="P:DNA repair"/>
    <property type="evidence" value="ECO:0007669"/>
    <property type="project" value="TreeGrafter"/>
</dbReference>
<dbReference type="GO" id="GO:0043597">
    <property type="term" value="C:cytoplasmic replication fork"/>
    <property type="evidence" value="ECO:0007669"/>
    <property type="project" value="TreeGrafter"/>
</dbReference>
<dbReference type="InterPro" id="IPR013825">
    <property type="entry name" value="Topo_IA_cen_sub2"/>
</dbReference>
<dbReference type="PANTHER" id="PTHR11390:SF21">
    <property type="entry name" value="DNA TOPOISOMERASE 3-ALPHA"/>
    <property type="match status" value="1"/>
</dbReference>
<proteinExistence type="predicted"/>
<accession>A0A354YWL7</accession>
<dbReference type="SUPFAM" id="SSF56712">
    <property type="entry name" value="Prokaryotic type I DNA topoisomerase"/>
    <property type="match status" value="1"/>
</dbReference>
<protein>
    <recommendedName>
        <fullName evidence="1">Topo IA-type catalytic domain-containing protein</fullName>
    </recommendedName>
</protein>
<dbReference type="GO" id="GO:0006265">
    <property type="term" value="P:DNA topological change"/>
    <property type="evidence" value="ECO:0007669"/>
    <property type="project" value="InterPro"/>
</dbReference>
<dbReference type="GO" id="GO:0006310">
    <property type="term" value="P:DNA recombination"/>
    <property type="evidence" value="ECO:0007669"/>
    <property type="project" value="TreeGrafter"/>
</dbReference>
<dbReference type="InterPro" id="IPR013497">
    <property type="entry name" value="Topo_IA_cen"/>
</dbReference>
<feature type="domain" description="Topo IA-type catalytic" evidence="1">
    <location>
        <begin position="1"/>
        <end position="61"/>
    </location>
</feature>
<name>A0A354YWL7_9FIRM</name>
<dbReference type="Proteomes" id="UP000263273">
    <property type="component" value="Unassembled WGS sequence"/>
</dbReference>
<dbReference type="Gene3D" id="2.70.20.10">
    <property type="entry name" value="Topoisomerase I, domain 3"/>
    <property type="match status" value="1"/>
</dbReference>
<evidence type="ECO:0000259" key="1">
    <source>
        <dbReference type="PROSITE" id="PS52039"/>
    </source>
</evidence>
<comment type="caution">
    <text evidence="2">The sequence shown here is derived from an EMBL/GenBank/DDBJ whole genome shotgun (WGS) entry which is preliminary data.</text>
</comment>
<dbReference type="GO" id="GO:0003917">
    <property type="term" value="F:DNA topoisomerase type I (single strand cut, ATP-independent) activity"/>
    <property type="evidence" value="ECO:0007669"/>
    <property type="project" value="InterPro"/>
</dbReference>
<organism evidence="2 3">
    <name type="scientific">Syntrophomonas wolfei</name>
    <dbReference type="NCBI Taxonomy" id="863"/>
    <lineage>
        <taxon>Bacteria</taxon>
        <taxon>Bacillati</taxon>
        <taxon>Bacillota</taxon>
        <taxon>Clostridia</taxon>
        <taxon>Eubacteriales</taxon>
        <taxon>Syntrophomonadaceae</taxon>
        <taxon>Syntrophomonas</taxon>
    </lineage>
</organism>
<gene>
    <name evidence="2" type="ORF">DDZ44_04110</name>
</gene>
<dbReference type="InterPro" id="IPR013826">
    <property type="entry name" value="Topo_IA_cen_sub3"/>
</dbReference>
<dbReference type="AlphaFoldDB" id="A0A354YWL7"/>
<evidence type="ECO:0000313" key="2">
    <source>
        <dbReference type="EMBL" id="HBK53106.1"/>
    </source>
</evidence>
<dbReference type="InterPro" id="IPR023406">
    <property type="entry name" value="Topo_IA_AS"/>
</dbReference>
<dbReference type="GO" id="GO:0003677">
    <property type="term" value="F:DNA binding"/>
    <property type="evidence" value="ECO:0007669"/>
    <property type="project" value="InterPro"/>
</dbReference>
<sequence length="61" mass="7028">AAIKEVKTEARSEAPPLAYDLTELQREANRRLGWSAQKTLSILQDLYEVHKLVTYPRTDSR</sequence>
<dbReference type="Gene3D" id="1.10.290.10">
    <property type="entry name" value="Topoisomerase I, domain 4"/>
    <property type="match status" value="1"/>
</dbReference>
<feature type="non-terminal residue" evidence="2">
    <location>
        <position position="1"/>
    </location>
</feature>
<dbReference type="InterPro" id="IPR023405">
    <property type="entry name" value="Topo_IA_core_domain"/>
</dbReference>
<dbReference type="PROSITE" id="PS00396">
    <property type="entry name" value="TOPO_IA_1"/>
    <property type="match status" value="1"/>
</dbReference>
<reference evidence="2 3" key="1">
    <citation type="journal article" date="2018" name="Nat. Biotechnol.">
        <title>A standardized bacterial taxonomy based on genome phylogeny substantially revises the tree of life.</title>
        <authorList>
            <person name="Parks D.H."/>
            <person name="Chuvochina M."/>
            <person name="Waite D.W."/>
            <person name="Rinke C."/>
            <person name="Skarshewski A."/>
            <person name="Chaumeil P.A."/>
            <person name="Hugenholtz P."/>
        </authorList>
    </citation>
    <scope>NUCLEOTIDE SEQUENCE [LARGE SCALE GENOMIC DNA]</scope>
    <source>
        <strain evidence="2">UBA10948</strain>
    </source>
</reference>
<dbReference type="Pfam" id="PF01131">
    <property type="entry name" value="Topoisom_bac"/>
    <property type="match status" value="1"/>
</dbReference>
<feature type="non-terminal residue" evidence="2">
    <location>
        <position position="61"/>
    </location>
</feature>
<dbReference type="PROSITE" id="PS52039">
    <property type="entry name" value="TOPO_IA_2"/>
    <property type="match status" value="1"/>
</dbReference>
<dbReference type="InterPro" id="IPR000380">
    <property type="entry name" value="Topo_IA"/>
</dbReference>
<dbReference type="EMBL" id="DNZF01000089">
    <property type="protein sequence ID" value="HBK53106.1"/>
    <property type="molecule type" value="Genomic_DNA"/>
</dbReference>